<dbReference type="EMBL" id="WBJX01000002">
    <property type="protein sequence ID" value="KAB1638543.1"/>
    <property type="molecule type" value="Genomic_DNA"/>
</dbReference>
<accession>A0A7J5B3E5</accession>
<evidence type="ECO:0000313" key="3">
    <source>
        <dbReference type="Proteomes" id="UP000490386"/>
    </source>
</evidence>
<feature type="compositionally biased region" description="Basic and acidic residues" evidence="1">
    <location>
        <begin position="310"/>
        <end position="331"/>
    </location>
</feature>
<comment type="caution">
    <text evidence="2">The sequence shown here is derived from an EMBL/GenBank/DDBJ whole genome shotgun (WGS) entry which is preliminary data.</text>
</comment>
<dbReference type="AlphaFoldDB" id="A0A7J5B3E5"/>
<feature type="compositionally biased region" description="Basic residues" evidence="1">
    <location>
        <begin position="332"/>
        <end position="342"/>
    </location>
</feature>
<reference evidence="2 3" key="1">
    <citation type="submission" date="2019-09" db="EMBL/GenBank/DDBJ databases">
        <title>Phylogeny of genus Pseudoclavibacter and closely related genus.</title>
        <authorList>
            <person name="Li Y."/>
        </authorList>
    </citation>
    <scope>NUCLEOTIDE SEQUENCE [LARGE SCALE GENOMIC DNA]</scope>
    <source>
        <strain evidence="2 3">THG-MD12</strain>
    </source>
</reference>
<dbReference type="SUPFAM" id="SSF56112">
    <property type="entry name" value="Protein kinase-like (PK-like)"/>
    <property type="match status" value="1"/>
</dbReference>
<proteinExistence type="predicted"/>
<feature type="region of interest" description="Disordered" evidence="1">
    <location>
        <begin position="378"/>
        <end position="427"/>
    </location>
</feature>
<evidence type="ECO:0000256" key="1">
    <source>
        <dbReference type="SAM" id="MobiDB-lite"/>
    </source>
</evidence>
<evidence type="ECO:0008006" key="4">
    <source>
        <dbReference type="Google" id="ProtNLM"/>
    </source>
</evidence>
<keyword evidence="3" id="KW-1185">Reference proteome</keyword>
<dbReference type="InterPro" id="IPR011009">
    <property type="entry name" value="Kinase-like_dom_sf"/>
</dbReference>
<sequence length="539" mass="56937">MQARDQRKTARSQAPAYLDIAGWRVVDVLSDDGPWHRYLAVARERAALADDDWLAGPSLSPPRVVAPAPKEAVELVVEASPGPGLTLSEVCVLLEEIDAPSAPAVRDIGQTEHRDAVVVLEATEGSSVEELLDRPHPLTAGEIVTILASIAETLVELHEHGVAVGPFGCDDVRLTLAGRPVLKSWQTVTRLEQKGRPNAGVLRDWRSFESLADLVLAQLPPETELPAALEREFDRCLSGEIDEGLGARLIDALFTWQDATDIHDPAVGEPRPWRAVLAEQVPGAVSGSPVIDPSSDGPVGGGGGPTLLDGDNRGEDPSGRLVHATREVASRRERRTRRHRGGSRAPQPSAIRMPYRIAAVAALVMCMCAVVIGVASSRSGGDGADGPSDGGAVPTASQQTQQPQEATAPEVQTPAQPEQSAPAEAVQDWRTAAATDDPAAAAAALVARRTECLATAAAGCLEEVYQSDAPGLHADLNRPEGAQDELVSLPAATLRDRYGDFAVVELWPQGAAQTAETPPASLTIARGEAGWRLRDVRVA</sequence>
<dbReference type="OrthoDB" id="5125808at2"/>
<organism evidence="2 3">
    <name type="scientific">Pseudoclavibacter terrae</name>
    <dbReference type="NCBI Taxonomy" id="1530195"/>
    <lineage>
        <taxon>Bacteria</taxon>
        <taxon>Bacillati</taxon>
        <taxon>Actinomycetota</taxon>
        <taxon>Actinomycetes</taxon>
        <taxon>Micrococcales</taxon>
        <taxon>Microbacteriaceae</taxon>
        <taxon>Pseudoclavibacter</taxon>
    </lineage>
</organism>
<dbReference type="RefSeq" id="WP_151423566.1">
    <property type="nucleotide sequence ID" value="NZ_WBJX01000002.1"/>
</dbReference>
<feature type="region of interest" description="Disordered" evidence="1">
    <location>
        <begin position="284"/>
        <end position="348"/>
    </location>
</feature>
<protein>
    <recommendedName>
        <fullName evidence="4">Protein kinase</fullName>
    </recommendedName>
</protein>
<gene>
    <name evidence="2" type="ORF">F8O03_09175</name>
</gene>
<dbReference type="Proteomes" id="UP000490386">
    <property type="component" value="Unassembled WGS sequence"/>
</dbReference>
<evidence type="ECO:0000313" key="2">
    <source>
        <dbReference type="EMBL" id="KAB1638543.1"/>
    </source>
</evidence>
<name>A0A7J5B3E5_9MICO</name>